<keyword evidence="11" id="KW-1185">Reference proteome</keyword>
<evidence type="ECO:0000256" key="4">
    <source>
        <dbReference type="ARBA" id="ARBA00022737"/>
    </source>
</evidence>
<feature type="domain" description="4Fe-4S ferredoxin-type" evidence="9">
    <location>
        <begin position="99"/>
        <end position="132"/>
    </location>
</feature>
<sequence length="298" mass="31237">MSDQDKRGQAGGQSGAVPSSRRRFLKDAAGVAGGAGLLALGAGLYARQASALPATAIRPPGALAEAAFLAACVRCGLCVRGCPYDTLQLARLGDGVATGTPYFEARKIPCEMCDDIPCVAACPTGALDRGLKDIGKAKMGLAVLIDQENCLNFLGLRCDVCYRVCPVIDKAITLERIHNPRSDRHAMLLPTVHSEHCTGCGKCEKSCVLPGEAAIKVLPVRLAQGSKAEHYLRGWEEKKAAGESLIGEQVELPVRGLEGKAHGDTRVGPGEGPAGDEQAVPDYKPFPKPGGLDSGWKP</sequence>
<keyword evidence="1" id="KW-0813">Transport</keyword>
<name>A0ABW1ANC2_9RHOO</name>
<dbReference type="PROSITE" id="PS51318">
    <property type="entry name" value="TAT"/>
    <property type="match status" value="1"/>
</dbReference>
<feature type="domain" description="4Fe-4S ferredoxin-type" evidence="9">
    <location>
        <begin position="188"/>
        <end position="207"/>
    </location>
</feature>
<feature type="domain" description="4Fe-4S ferredoxin-type" evidence="9">
    <location>
        <begin position="141"/>
        <end position="177"/>
    </location>
</feature>
<dbReference type="Proteomes" id="UP001595974">
    <property type="component" value="Unassembled WGS sequence"/>
</dbReference>
<evidence type="ECO:0000313" key="10">
    <source>
        <dbReference type="EMBL" id="MFC5768618.1"/>
    </source>
</evidence>
<comment type="caution">
    <text evidence="10">The sequence shown here is derived from an EMBL/GenBank/DDBJ whole genome shotgun (WGS) entry which is preliminary data.</text>
</comment>
<dbReference type="Gene3D" id="3.30.70.20">
    <property type="match status" value="2"/>
</dbReference>
<dbReference type="SUPFAM" id="SSF54862">
    <property type="entry name" value="4Fe-4S ferredoxins"/>
    <property type="match status" value="1"/>
</dbReference>
<dbReference type="InterPro" id="IPR004494">
    <property type="entry name" value="MauM_NapG"/>
</dbReference>
<dbReference type="NCBIfam" id="TIGR00397">
    <property type="entry name" value="mauM_napG"/>
    <property type="match status" value="1"/>
</dbReference>
<gene>
    <name evidence="10" type="primary">napG</name>
    <name evidence="10" type="ORF">ACFPTN_04465</name>
</gene>
<dbReference type="InterPro" id="IPR017896">
    <property type="entry name" value="4Fe4S_Fe-S-bd"/>
</dbReference>
<keyword evidence="7" id="KW-0411">Iron-sulfur</keyword>
<dbReference type="PANTHER" id="PTHR42859">
    <property type="entry name" value="OXIDOREDUCTASE"/>
    <property type="match status" value="1"/>
</dbReference>
<evidence type="ECO:0000256" key="8">
    <source>
        <dbReference type="SAM" id="MobiDB-lite"/>
    </source>
</evidence>
<dbReference type="NCBIfam" id="TIGR01409">
    <property type="entry name" value="TAT_signal_seq"/>
    <property type="match status" value="1"/>
</dbReference>
<dbReference type="InterPro" id="IPR006311">
    <property type="entry name" value="TAT_signal"/>
</dbReference>
<evidence type="ECO:0000259" key="9">
    <source>
        <dbReference type="PROSITE" id="PS51379"/>
    </source>
</evidence>
<evidence type="ECO:0000313" key="11">
    <source>
        <dbReference type="Proteomes" id="UP001595974"/>
    </source>
</evidence>
<evidence type="ECO:0000256" key="3">
    <source>
        <dbReference type="ARBA" id="ARBA00022723"/>
    </source>
</evidence>
<reference evidence="11" key="1">
    <citation type="journal article" date="2019" name="Int. J. Syst. Evol. Microbiol.">
        <title>The Global Catalogue of Microorganisms (GCM) 10K type strain sequencing project: providing services to taxonomists for standard genome sequencing and annotation.</title>
        <authorList>
            <consortium name="The Broad Institute Genomics Platform"/>
            <consortium name="The Broad Institute Genome Sequencing Center for Infectious Disease"/>
            <person name="Wu L."/>
            <person name="Ma J."/>
        </authorList>
    </citation>
    <scope>NUCLEOTIDE SEQUENCE [LARGE SCALE GENOMIC DNA]</scope>
    <source>
        <strain evidence="11">SHR3</strain>
    </source>
</reference>
<keyword evidence="3" id="KW-0479">Metal-binding</keyword>
<keyword evidence="4" id="KW-0677">Repeat</keyword>
<organism evidence="10 11">
    <name type="scientific">Thauera sinica</name>
    <dbReference type="NCBI Taxonomy" id="2665146"/>
    <lineage>
        <taxon>Bacteria</taxon>
        <taxon>Pseudomonadati</taxon>
        <taxon>Pseudomonadota</taxon>
        <taxon>Betaproteobacteria</taxon>
        <taxon>Rhodocyclales</taxon>
        <taxon>Zoogloeaceae</taxon>
        <taxon>Thauera</taxon>
    </lineage>
</organism>
<evidence type="ECO:0000256" key="1">
    <source>
        <dbReference type="ARBA" id="ARBA00022448"/>
    </source>
</evidence>
<dbReference type="InterPro" id="IPR019546">
    <property type="entry name" value="TAT_signal_bac_arc"/>
</dbReference>
<evidence type="ECO:0000256" key="2">
    <source>
        <dbReference type="ARBA" id="ARBA00022485"/>
    </source>
</evidence>
<keyword evidence="5" id="KW-0249">Electron transport</keyword>
<dbReference type="PROSITE" id="PS51379">
    <property type="entry name" value="4FE4S_FER_2"/>
    <property type="match status" value="4"/>
</dbReference>
<proteinExistence type="predicted"/>
<dbReference type="RefSeq" id="WP_096450823.1">
    <property type="nucleotide sequence ID" value="NZ_JBHSOG010000011.1"/>
</dbReference>
<evidence type="ECO:0000256" key="7">
    <source>
        <dbReference type="ARBA" id="ARBA00023014"/>
    </source>
</evidence>
<accession>A0ABW1ANC2</accession>
<evidence type="ECO:0000256" key="5">
    <source>
        <dbReference type="ARBA" id="ARBA00022982"/>
    </source>
</evidence>
<evidence type="ECO:0000256" key="6">
    <source>
        <dbReference type="ARBA" id="ARBA00023004"/>
    </source>
</evidence>
<feature type="region of interest" description="Disordered" evidence="8">
    <location>
        <begin position="255"/>
        <end position="298"/>
    </location>
</feature>
<dbReference type="PANTHER" id="PTHR42859:SF10">
    <property type="entry name" value="DIMETHYLSULFOXIDE REDUCTASE CHAIN B"/>
    <property type="match status" value="1"/>
</dbReference>
<dbReference type="EMBL" id="JBHSOG010000011">
    <property type="protein sequence ID" value="MFC5768618.1"/>
    <property type="molecule type" value="Genomic_DNA"/>
</dbReference>
<dbReference type="InterPro" id="IPR050294">
    <property type="entry name" value="RnfB_subfamily"/>
</dbReference>
<protein>
    <submittedName>
        <fullName evidence="10">Ferredoxin-type protein NapG</fullName>
    </submittedName>
</protein>
<keyword evidence="6" id="KW-0408">Iron</keyword>
<feature type="domain" description="4Fe-4S ferredoxin-type" evidence="9">
    <location>
        <begin position="63"/>
        <end position="92"/>
    </location>
</feature>
<dbReference type="PROSITE" id="PS00198">
    <property type="entry name" value="4FE4S_FER_1"/>
    <property type="match status" value="1"/>
</dbReference>
<dbReference type="NCBIfam" id="NF007012">
    <property type="entry name" value="PRK09476.1"/>
    <property type="match status" value="1"/>
</dbReference>
<keyword evidence="2" id="KW-0004">4Fe-4S</keyword>
<dbReference type="InterPro" id="IPR017900">
    <property type="entry name" value="4Fe4S_Fe_S_CS"/>
</dbReference>
<dbReference type="Pfam" id="PF12838">
    <property type="entry name" value="Fer4_7"/>
    <property type="match status" value="1"/>
</dbReference>
<dbReference type="CDD" id="cd16373">
    <property type="entry name" value="DMSOR_beta_like"/>
    <property type="match status" value="1"/>
</dbReference>